<dbReference type="Pfam" id="PF03078">
    <property type="entry name" value="ATHILA"/>
    <property type="match status" value="1"/>
</dbReference>
<feature type="region of interest" description="Disordered" evidence="3">
    <location>
        <begin position="267"/>
        <end position="297"/>
    </location>
</feature>
<dbReference type="Pfam" id="PF03732">
    <property type="entry name" value="Retrotrans_gag"/>
    <property type="match status" value="1"/>
</dbReference>
<dbReference type="Proteomes" id="UP000694251">
    <property type="component" value="Unassembled WGS sequence"/>
</dbReference>
<feature type="compositionally biased region" description="Polar residues" evidence="3">
    <location>
        <begin position="2274"/>
        <end position="2286"/>
    </location>
</feature>
<dbReference type="InterPro" id="IPR004312">
    <property type="entry name" value="ATHILA_Orf1_C"/>
</dbReference>
<sequence length="2346" mass="266779">MVQSNKFHALPMEDPLDHLDEFERLCSLTKINGVSEDGFKLRLFPFSLGDKAHQTARLRNDISDFTQTNNETFCEAWERFKGYHTQSPHHGFSKASLLSTLYRDVLPKIRILPDIASNKNFLNKDVEEGWELVENLTQSDGNYNEDYDRNIRHSSDSDEKQCMEMKAMNDKLDKLLLVQKKHIHFLGDDETFQVQDGETLQLEEVRPSLPFTVAESTQALYSIQPRSGVCSKAAVSGQLSTATSTTWVHTTAATTSFNNSRFRLEEHVTADSPGTSSMSNGSRQKDGRNPQQGLPGKSIQMSKDYAIAHAIIICHDRELPTRHVSNSITEDSDIQDGEASTQIEISVVGLDHSDGSRFQTQSNLDEKAAIIERMVKRFKPAPLPSRALPWKFRKAWIERYNSLAEKQLDEMEVVMPLIEVLNLIPDPHKYVRNSILERIKMYQVSEDEFYANPSRVTVKRNFYKTDWDESPHPELGTSHHHPDYERASVAQGVAYAIRLCQILYQLLAFLNIFVEEVPVRSGIKKHPDLGKDTSKVSLFVCVKPEISFLSLVVLVFEKNLAKKAFLPSFQEAAEPIKLIQVIEWILHREAVKLVALNHGNETALDLKVVILHRWRHDAITLIVYNQSYVPKQQVNGGYQQHNPPPWFTQQPQQATAAQDPEIKQLIQQIIQGQATGTMAFDKKIAELHNKIVCSYNDQNVKFEALNSKIKYVESQFVSTSTPKHPQQLPEKAVKNPKDYATANAITIHQENESPPSHLTLNTEDSMVQEGGDSTQIAAPAPKQFIWTIEHTPFLNTHNSEKQFRIEKLKKYQNQEMISSATTQETYKKKVIQEKLDDPGSFTLPCSLEPLTFNRCLYDLAASVILMPLSTAKRLGIMEYKFYNLALLLVDGSIAHPHGLIENLPVKIGNVEIPTNFVVLDVDEKGKDPLILGRPFLASAGAVIDVRNGKINPNLEKGIKMKFEIREASGKSTTGVQNFGIQDMEVDEEIESETSPKFLMMNRRSLLSRIRNKALSPSKRYQTPSSHAAARGPSELSPLGSSRREQASFEIDHSESSQEEEVMQEEETFSSPAGNTRSRRSSKSSTREFSRNKAYITRGKKPVGRRLELVDEDSEEEMASPEEDDQTEKGGDDDFESKKCATQNEYYKLLKRNEFLGTRYPHPETMERLDIYDDVDYMFKQCNLNIHMFRPMEAYEEETIQFLSSMELFLYGESEDDEIRPDGILGYLEFCVYDVEYRLPIEHPELMYEFPSGKVTSHRFDKRELQSFWATLGSKHGFSSSSTKSNEIRSPVVRYFHRSLASVLFARERNGTFVNGELELMETALQELFGLASDGTVLAGDQTDTSVSFFLIEHLLSYRGWAKGLKKPGRMVVGGVGTPILRACNVPLHSKFDHPTAGQSIFLLPNPASTSIRDGGNIEFCPPMENLYTSGDEAVPMEGVNNDESSIHHYHSDNEAEPMDESYTTQQFYFEEYSAPRQNLNLRQRRWMELIADYDLKIQYHPRKANVVADALSRRRVEVDVEKDLESLTDGLKKVTLLALEGESSEPLGLQAVTQENLFHRIREEQVQDEKLQKILKELKKLDGANASGYHLLDDGTLLLNGRITIPDRKGLRQEILKDIRKYYHWPGMKRSVAKWVSQCDSCQRVKVEHQVPASLLHNLPIPAWKWESISMDFITGLPTRPGRSNDAIWVVVDHLTKMAHLVSMKSTDKSSILVEKYIDEILKLHGVPVNIVSDRDPKFSSIFWQDLQRALGTNVHMSTTFHPETDGQTERTIRTIEDMIRLCALEWAGDWEDYMPLVEFSYNNSYHSSISMSPFEAIKRKGDGATSGKSKAKKRGTSSSSRSWVWDHFTSTAKDKNKCTCHYCARVMCCATSNGIGNLILAKVSEDVFDQATNEMLVLGELPLVWIESLAWRHFCTRVNLYKPQSRRTASREIVEMYVQRKAAMMKVLTSYNQRVSLTTDIGVAPTTGASYMVITTNLIDGNWRLRKLIIGFKHVSHHKGKTICNVLLKCLAEWGIRKLFTITVDNATANTNAFEKKVHGNKRKGPPSSDDWDELARLVKFVVVLYNSTLVASASSTVSSYKCDNEIVTIERNLIVLSKKPDEKLRKKAKAMRDKYDKYWGGLKKINKMLIIASVFDPRNKMKFASLCFEALYGKEIDATKELLKLVNAVLEELFEEYNNAQTKERLNRMILDMKEGIFYTKRWWNTSSELELCLKEKVKVVKSNPLGIPFDVLGWWRTNSSKYPVLSAIARDLLAMQVSSVASESAFSNSVTPGNTSQAGCDNTSRPRETPRINDTRLGCCSRNPMKDQDIISGFPGMILKNLRGYYQIWKFFRSSRRIKKISI</sequence>
<dbReference type="InterPro" id="IPR008906">
    <property type="entry name" value="HATC_C_dom"/>
</dbReference>
<keyword evidence="2" id="KW-0175">Coiled coil</keyword>
<feature type="compositionally biased region" description="Acidic residues" evidence="3">
    <location>
        <begin position="1056"/>
        <end position="1067"/>
    </location>
</feature>
<reference evidence="5 6" key="1">
    <citation type="submission" date="2020-12" db="EMBL/GenBank/DDBJ databases">
        <title>Concerted genomic and epigenomic changes stabilize Arabidopsis allopolyploids.</title>
        <authorList>
            <person name="Chen Z."/>
        </authorList>
    </citation>
    <scope>NUCLEOTIDE SEQUENCE [LARGE SCALE GENOMIC DNA]</scope>
    <source>
        <strain evidence="5">As9502</strain>
        <tissue evidence="5">Leaf</tissue>
    </source>
</reference>
<dbReference type="InterPro" id="IPR052035">
    <property type="entry name" value="ZnF_BED_domain_contain"/>
</dbReference>
<dbReference type="CDD" id="cd00303">
    <property type="entry name" value="retropepsin_like"/>
    <property type="match status" value="1"/>
</dbReference>
<dbReference type="Pfam" id="PF17921">
    <property type="entry name" value="Integrase_H2C2"/>
    <property type="match status" value="1"/>
</dbReference>
<feature type="compositionally biased region" description="Basic and acidic residues" evidence="3">
    <location>
        <begin position="1126"/>
        <end position="1136"/>
    </location>
</feature>
<keyword evidence="1" id="KW-0238">DNA-binding</keyword>
<dbReference type="PROSITE" id="PS50994">
    <property type="entry name" value="INTEGRASE"/>
    <property type="match status" value="1"/>
</dbReference>
<dbReference type="EMBL" id="JAEFBJ010000112">
    <property type="protein sequence ID" value="KAG7529961.1"/>
    <property type="molecule type" value="Genomic_DNA"/>
</dbReference>
<dbReference type="OrthoDB" id="8057451at2759"/>
<feature type="region of interest" description="Disordered" evidence="3">
    <location>
        <begin position="2270"/>
        <end position="2296"/>
    </location>
</feature>
<dbReference type="InterPro" id="IPR025525">
    <property type="entry name" value="hAT-like_transposase_RNase-H"/>
</dbReference>
<name>A0A8T1XJ96_ARASU</name>
<dbReference type="PANTHER" id="PTHR46481">
    <property type="entry name" value="ZINC FINGER BED DOMAIN-CONTAINING PROTEIN 4"/>
    <property type="match status" value="1"/>
</dbReference>
<dbReference type="InterPro" id="IPR005162">
    <property type="entry name" value="Retrotrans_gag_dom"/>
</dbReference>
<organism evidence="5 6">
    <name type="scientific">Arabidopsis suecica</name>
    <name type="common">Swedish thale-cress</name>
    <name type="synonym">Cardaminopsis suecica</name>
    <dbReference type="NCBI Taxonomy" id="45249"/>
    <lineage>
        <taxon>Eukaryota</taxon>
        <taxon>Viridiplantae</taxon>
        <taxon>Streptophyta</taxon>
        <taxon>Embryophyta</taxon>
        <taxon>Tracheophyta</taxon>
        <taxon>Spermatophyta</taxon>
        <taxon>Magnoliopsida</taxon>
        <taxon>eudicotyledons</taxon>
        <taxon>Gunneridae</taxon>
        <taxon>Pentapetalae</taxon>
        <taxon>rosids</taxon>
        <taxon>malvids</taxon>
        <taxon>Brassicales</taxon>
        <taxon>Brassicaceae</taxon>
        <taxon>Camelineae</taxon>
        <taxon>Arabidopsis</taxon>
    </lineage>
</organism>
<comment type="caution">
    <text evidence="5">The sequence shown here is derived from an EMBL/GenBank/DDBJ whole genome shotgun (WGS) entry which is preliminary data.</text>
</comment>
<evidence type="ECO:0000256" key="1">
    <source>
        <dbReference type="ARBA" id="ARBA00023125"/>
    </source>
</evidence>
<proteinExistence type="predicted"/>
<feature type="compositionally biased region" description="Basic and acidic residues" evidence="3">
    <location>
        <begin position="1041"/>
        <end position="1055"/>
    </location>
</feature>
<evidence type="ECO:0000256" key="2">
    <source>
        <dbReference type="SAM" id="Coils"/>
    </source>
</evidence>
<feature type="domain" description="Integrase catalytic" evidence="4">
    <location>
        <begin position="1658"/>
        <end position="1822"/>
    </location>
</feature>
<protein>
    <submittedName>
        <fullName evidence="5">Retrotransposon gag domain</fullName>
    </submittedName>
</protein>
<dbReference type="InterPro" id="IPR001584">
    <property type="entry name" value="Integrase_cat-core"/>
</dbReference>
<evidence type="ECO:0000256" key="3">
    <source>
        <dbReference type="SAM" id="MobiDB-lite"/>
    </source>
</evidence>
<gene>
    <name evidence="5" type="ORF">ISN44_Un112g000050</name>
</gene>
<keyword evidence="6" id="KW-1185">Reference proteome</keyword>
<dbReference type="InterPro" id="IPR041588">
    <property type="entry name" value="Integrase_H2C2"/>
</dbReference>
<feature type="compositionally biased region" description="Acidic residues" evidence="3">
    <location>
        <begin position="1109"/>
        <end position="1125"/>
    </location>
</feature>
<feature type="compositionally biased region" description="Basic and acidic residues" evidence="3">
    <location>
        <begin position="2287"/>
        <end position="2296"/>
    </location>
</feature>
<dbReference type="GO" id="GO:0046983">
    <property type="term" value="F:protein dimerization activity"/>
    <property type="evidence" value="ECO:0007669"/>
    <property type="project" value="InterPro"/>
</dbReference>
<dbReference type="GO" id="GO:0003677">
    <property type="term" value="F:DNA binding"/>
    <property type="evidence" value="ECO:0007669"/>
    <property type="project" value="UniProtKB-KW"/>
</dbReference>
<evidence type="ECO:0000313" key="6">
    <source>
        <dbReference type="Proteomes" id="UP000694251"/>
    </source>
</evidence>
<evidence type="ECO:0000259" key="4">
    <source>
        <dbReference type="PROSITE" id="PS50994"/>
    </source>
</evidence>
<dbReference type="Pfam" id="PF14372">
    <property type="entry name" value="hAT-like_RNase-H"/>
    <property type="match status" value="1"/>
</dbReference>
<evidence type="ECO:0000313" key="5">
    <source>
        <dbReference type="EMBL" id="KAG7529961.1"/>
    </source>
</evidence>
<feature type="compositionally biased region" description="Polar residues" evidence="3">
    <location>
        <begin position="272"/>
        <end position="282"/>
    </location>
</feature>
<accession>A0A8T1XJ96</accession>
<feature type="coiled-coil region" evidence="2">
    <location>
        <begin position="2158"/>
        <end position="2185"/>
    </location>
</feature>
<dbReference type="PANTHER" id="PTHR46481:SF2">
    <property type="entry name" value="BED-TYPE DOMAIN-CONTAINING PROTEIN"/>
    <property type="match status" value="1"/>
</dbReference>
<dbReference type="Pfam" id="PF05699">
    <property type="entry name" value="Dimer_Tnp_hAT"/>
    <property type="match status" value="1"/>
</dbReference>
<dbReference type="GO" id="GO:0015074">
    <property type="term" value="P:DNA integration"/>
    <property type="evidence" value="ECO:0007669"/>
    <property type="project" value="InterPro"/>
</dbReference>
<feature type="region of interest" description="Disordered" evidence="3">
    <location>
        <begin position="1013"/>
        <end position="1136"/>
    </location>
</feature>